<gene>
    <name evidence="1" type="ORF">GOODEAATRI_025369</name>
</gene>
<reference evidence="1 2" key="1">
    <citation type="submission" date="2021-06" db="EMBL/GenBank/DDBJ databases">
        <authorList>
            <person name="Palmer J.M."/>
        </authorList>
    </citation>
    <scope>NUCLEOTIDE SEQUENCE [LARGE SCALE GENOMIC DNA]</scope>
    <source>
        <strain evidence="1 2">GA_2019</strain>
        <tissue evidence="1">Muscle</tissue>
    </source>
</reference>
<protein>
    <submittedName>
        <fullName evidence="1">Uncharacterized protein</fullName>
    </submittedName>
</protein>
<evidence type="ECO:0000313" key="1">
    <source>
        <dbReference type="EMBL" id="MEQ2176173.1"/>
    </source>
</evidence>
<keyword evidence="2" id="KW-1185">Reference proteome</keyword>
<dbReference type="EMBL" id="JAHRIO010052949">
    <property type="protein sequence ID" value="MEQ2176173.1"/>
    <property type="molecule type" value="Genomic_DNA"/>
</dbReference>
<sequence length="139" mass="16363">MDRNQDRSESEVVLMETRRLISNLEALEEETQAWFSSQRRLHRRRQAVVLTGRHRLSDTEVGLHQRVLQQMDYEVHVSRFAESSSFLRTQQGKHTRVNRVSCHVTWVETSCPTAGNIQAKQLFMLYSPDKIQLTRRLLV</sequence>
<name>A0ABV0P0B4_9TELE</name>
<comment type="caution">
    <text evidence="1">The sequence shown here is derived from an EMBL/GenBank/DDBJ whole genome shotgun (WGS) entry which is preliminary data.</text>
</comment>
<proteinExistence type="predicted"/>
<organism evidence="1 2">
    <name type="scientific">Goodea atripinnis</name>
    <dbReference type="NCBI Taxonomy" id="208336"/>
    <lineage>
        <taxon>Eukaryota</taxon>
        <taxon>Metazoa</taxon>
        <taxon>Chordata</taxon>
        <taxon>Craniata</taxon>
        <taxon>Vertebrata</taxon>
        <taxon>Euteleostomi</taxon>
        <taxon>Actinopterygii</taxon>
        <taxon>Neopterygii</taxon>
        <taxon>Teleostei</taxon>
        <taxon>Neoteleostei</taxon>
        <taxon>Acanthomorphata</taxon>
        <taxon>Ovalentaria</taxon>
        <taxon>Atherinomorphae</taxon>
        <taxon>Cyprinodontiformes</taxon>
        <taxon>Goodeidae</taxon>
        <taxon>Goodea</taxon>
    </lineage>
</organism>
<accession>A0ABV0P0B4</accession>
<dbReference type="Proteomes" id="UP001476798">
    <property type="component" value="Unassembled WGS sequence"/>
</dbReference>
<evidence type="ECO:0000313" key="2">
    <source>
        <dbReference type="Proteomes" id="UP001476798"/>
    </source>
</evidence>